<dbReference type="InterPro" id="IPR025484">
    <property type="entry name" value="DUF4376"/>
</dbReference>
<dbReference type="EMBL" id="CP029206">
    <property type="protein sequence ID" value="AWI51418.1"/>
    <property type="molecule type" value="Genomic_DNA"/>
</dbReference>
<keyword evidence="3" id="KW-1185">Reference proteome</keyword>
<protein>
    <submittedName>
        <fullName evidence="2">Phage tail protein</fullName>
    </submittedName>
</protein>
<feature type="domain" description="DUF4376" evidence="1">
    <location>
        <begin position="109"/>
        <end position="217"/>
    </location>
</feature>
<sequence>MFNSSTWWRCRFVFHFGDWLLGGRVYFFDVNQKSFLVEGINEIPKTAIKVSEKEYQLLTAGRNSGKEIVLMNDTLTLTSVRPSKYHTYNGKEWIITPEQQAVKKSEEIAKMREKINALRDEKSAGGVYVETLGKWFDSDAKAQSKLLGLKATMDLVRSEMTVSWTCADNTEVENFGKPQLTAVIATILQAESHNHTVARQHKATLEKMENPLEYDYSSGWAKTYQEYLEEQK</sequence>
<name>A0A2U8FKD6_9PAST</name>
<accession>A0A2U8FKD6</accession>
<evidence type="ECO:0000313" key="2">
    <source>
        <dbReference type="EMBL" id="AWI51418.1"/>
    </source>
</evidence>
<dbReference type="Pfam" id="PF14301">
    <property type="entry name" value="DUF4376"/>
    <property type="match status" value="1"/>
</dbReference>
<gene>
    <name evidence="2" type="ORF">DDU33_07940</name>
</gene>
<reference evidence="3" key="1">
    <citation type="submission" date="2018-05" db="EMBL/GenBank/DDBJ databases">
        <title>Complete genome sequence of Actinobacillus porcitonsillarum reference strain 9953L55 (CCUG 46996).</title>
        <authorList>
            <person name="Dona V."/>
            <person name="Perreten V."/>
        </authorList>
    </citation>
    <scope>NUCLEOTIDE SEQUENCE [LARGE SCALE GENOMIC DNA]</scope>
    <source>
        <strain evidence="3">9953L55</strain>
    </source>
</reference>
<organism evidence="2 3">
    <name type="scientific">Actinobacillus porcitonsillarum</name>
    <dbReference type="NCBI Taxonomy" id="189834"/>
    <lineage>
        <taxon>Bacteria</taxon>
        <taxon>Pseudomonadati</taxon>
        <taxon>Pseudomonadota</taxon>
        <taxon>Gammaproteobacteria</taxon>
        <taxon>Pasteurellales</taxon>
        <taxon>Pasteurellaceae</taxon>
        <taxon>Actinobacillus</taxon>
    </lineage>
</organism>
<proteinExistence type="predicted"/>
<evidence type="ECO:0000313" key="3">
    <source>
        <dbReference type="Proteomes" id="UP000244920"/>
    </source>
</evidence>
<dbReference type="Proteomes" id="UP000244920">
    <property type="component" value="Chromosome"/>
</dbReference>
<dbReference type="AlphaFoldDB" id="A0A2U8FKD6"/>
<evidence type="ECO:0000259" key="1">
    <source>
        <dbReference type="Pfam" id="PF14301"/>
    </source>
</evidence>
<dbReference type="KEGG" id="apor:DDU33_07940"/>